<keyword evidence="1" id="KW-0677">Repeat</keyword>
<evidence type="ECO:0000256" key="1">
    <source>
        <dbReference type="ARBA" id="ARBA00022737"/>
    </source>
</evidence>
<evidence type="ECO:0000313" key="5">
    <source>
        <dbReference type="EMBL" id="MSB51131.1"/>
    </source>
</evidence>
<organism evidence="5 6">
    <name type="scientific">Flavonifractor plautii</name>
    <name type="common">Fusobacterium plautii</name>
    <dbReference type="NCBI Taxonomy" id="292800"/>
    <lineage>
        <taxon>Bacteria</taxon>
        <taxon>Bacillati</taxon>
        <taxon>Bacillota</taxon>
        <taxon>Clostridia</taxon>
        <taxon>Eubacteriales</taxon>
        <taxon>Oscillospiraceae</taxon>
        <taxon>Flavonifractor</taxon>
    </lineage>
</organism>
<keyword evidence="2" id="KW-0732">Signal</keyword>
<evidence type="ECO:0000256" key="2">
    <source>
        <dbReference type="SAM" id="SignalP"/>
    </source>
</evidence>
<dbReference type="InterPro" id="IPR051465">
    <property type="entry name" value="Cell_Envelope_Struct_Comp"/>
</dbReference>
<reference evidence="4" key="2">
    <citation type="submission" date="2023-01" db="EMBL/GenBank/DDBJ databases">
        <title>Human gut microbiome strain richness.</title>
        <authorList>
            <person name="Chen-Liaw A."/>
        </authorList>
    </citation>
    <scope>NUCLEOTIDE SEQUENCE</scope>
    <source>
        <strain evidence="4">1001287st1_F4_1001285I_161205</strain>
    </source>
</reference>
<dbReference type="AlphaFoldDB" id="A0A6I2RJL5"/>
<dbReference type="Proteomes" id="UP001211173">
    <property type="component" value="Unassembled WGS sequence"/>
</dbReference>
<dbReference type="Pfam" id="PF00395">
    <property type="entry name" value="SLH"/>
    <property type="match status" value="2"/>
</dbReference>
<comment type="caution">
    <text evidence="5">The sequence shown here is derived from an EMBL/GenBank/DDBJ whole genome shotgun (WGS) entry which is preliminary data.</text>
</comment>
<dbReference type="PANTHER" id="PTHR43308">
    <property type="entry name" value="OUTER MEMBRANE PROTEIN ALPHA-RELATED"/>
    <property type="match status" value="1"/>
</dbReference>
<feature type="chain" id="PRO_5042728415" evidence="2">
    <location>
        <begin position="27"/>
        <end position="376"/>
    </location>
</feature>
<proteinExistence type="predicted"/>
<evidence type="ECO:0000259" key="3">
    <source>
        <dbReference type="PROSITE" id="PS51272"/>
    </source>
</evidence>
<name>A0A6I2RJL5_FLAPL</name>
<feature type="domain" description="SLH" evidence="3">
    <location>
        <begin position="149"/>
        <end position="212"/>
    </location>
</feature>
<protein>
    <submittedName>
        <fullName evidence="4">S-layer homology domain-containing protein</fullName>
    </submittedName>
</protein>
<feature type="domain" description="SLH" evidence="3">
    <location>
        <begin position="28"/>
        <end position="91"/>
    </location>
</feature>
<reference evidence="5 6" key="1">
    <citation type="journal article" date="2019" name="Nat. Med.">
        <title>A library of human gut bacterial isolates paired with longitudinal multiomics data enables mechanistic microbiome research.</title>
        <authorList>
            <person name="Poyet M."/>
            <person name="Groussin M."/>
            <person name="Gibbons S.M."/>
            <person name="Avila-Pacheco J."/>
            <person name="Jiang X."/>
            <person name="Kearney S.M."/>
            <person name="Perrotta A.R."/>
            <person name="Berdy B."/>
            <person name="Zhao S."/>
            <person name="Lieberman T.D."/>
            <person name="Swanson P.K."/>
            <person name="Smith M."/>
            <person name="Roesemann S."/>
            <person name="Alexander J.E."/>
            <person name="Rich S.A."/>
            <person name="Livny J."/>
            <person name="Vlamakis H."/>
            <person name="Clish C."/>
            <person name="Bullock K."/>
            <person name="Deik A."/>
            <person name="Scott J."/>
            <person name="Pierce K.A."/>
            <person name="Xavier R.J."/>
            <person name="Alm E.J."/>
        </authorList>
    </citation>
    <scope>NUCLEOTIDE SEQUENCE [LARGE SCALE GENOMIC DNA]</scope>
    <source>
        <strain evidence="5 6">BIOML-A5</strain>
    </source>
</reference>
<dbReference type="PROSITE" id="PS51272">
    <property type="entry name" value="SLH"/>
    <property type="match status" value="2"/>
</dbReference>
<sequence length="376" mass="40302">MKLMKKAAAAALAAVMAGTALPAALAYSTPDFSDVPPSHWAYPYVMAMADAGVLKGTSATTYAPEQKVSAAMLVTLVGRVTYEDDVAAATTDGDSWYSAYLRVAKDKGVLEGTTITDAKIEQEVSRYDMAVVLAHCAELLGVPEVDTDTSKITDYAQVPDAYAGAVAQVYALGLITGDNAGCFNGAAAMSRAEAATVISRLLTLAESGGTEKPEKPAETIPPEEYNPHPIGLPDWATLHPDGSISFMVEGDVSDTTLSSKDFESYDEYVKGARLPGITVEFYYMTQEQYRAGEPGILLGTGVTDEEGLFSFEVTVDNSYFYLVDDRSFTVKAHGTSGGIEYDSPYKEPTAIDSNLKRDDDLLYDPGWEIPAYPVEK</sequence>
<dbReference type="EMBL" id="JAQLWV010000042">
    <property type="protein sequence ID" value="MDB7935361.1"/>
    <property type="molecule type" value="Genomic_DNA"/>
</dbReference>
<dbReference type="EMBL" id="WKPO01000057">
    <property type="protein sequence ID" value="MSB51131.1"/>
    <property type="molecule type" value="Genomic_DNA"/>
</dbReference>
<feature type="signal peptide" evidence="2">
    <location>
        <begin position="1"/>
        <end position="26"/>
    </location>
</feature>
<accession>A0A6I2RJL5</accession>
<dbReference type="RefSeq" id="WP_154251018.1">
    <property type="nucleotide sequence ID" value="NZ_CP095094.1"/>
</dbReference>
<dbReference type="PANTHER" id="PTHR43308:SF5">
    <property type="entry name" value="S-LAYER PROTEIN _ PEPTIDOGLYCAN ENDO-BETA-N-ACETYLGLUCOSAMINIDASE"/>
    <property type="match status" value="1"/>
</dbReference>
<gene>
    <name evidence="5" type="ORF">GKE90_20995</name>
    <name evidence="4" type="ORF">PNE06_19935</name>
</gene>
<dbReference type="InterPro" id="IPR001119">
    <property type="entry name" value="SLH_dom"/>
</dbReference>
<evidence type="ECO:0000313" key="6">
    <source>
        <dbReference type="Proteomes" id="UP000429811"/>
    </source>
</evidence>
<dbReference type="Proteomes" id="UP000429811">
    <property type="component" value="Unassembled WGS sequence"/>
</dbReference>
<evidence type="ECO:0000313" key="4">
    <source>
        <dbReference type="EMBL" id="MDB7935361.1"/>
    </source>
</evidence>